<evidence type="ECO:0000313" key="2">
    <source>
        <dbReference type="Proteomes" id="UP000239156"/>
    </source>
</evidence>
<feature type="non-terminal residue" evidence="1">
    <location>
        <position position="1"/>
    </location>
</feature>
<accession>A0A2S4UNL2</accession>
<evidence type="ECO:0000313" key="1">
    <source>
        <dbReference type="EMBL" id="POV98704.1"/>
    </source>
</evidence>
<proteinExistence type="predicted"/>
<dbReference type="VEuPathDB" id="FungiDB:PSHT_05595"/>
<keyword evidence="2" id="KW-1185">Reference proteome</keyword>
<protein>
    <submittedName>
        <fullName evidence="1">Uncharacterized protein</fullName>
    </submittedName>
</protein>
<gene>
    <name evidence="1" type="ORF">PSTT_14282</name>
</gene>
<dbReference type="Proteomes" id="UP000239156">
    <property type="component" value="Unassembled WGS sequence"/>
</dbReference>
<name>A0A2S4UNL2_9BASI</name>
<reference evidence="1" key="1">
    <citation type="submission" date="2017-12" db="EMBL/GenBank/DDBJ databases">
        <title>Gene loss provides genomic basis for host adaptation in cereal stripe rust fungi.</title>
        <authorList>
            <person name="Xia C."/>
        </authorList>
    </citation>
    <scope>NUCLEOTIDE SEQUENCE [LARGE SCALE GENOMIC DNA]</scope>
    <source>
        <strain evidence="1">93-210</strain>
    </source>
</reference>
<dbReference type="VEuPathDB" id="FungiDB:PSTT_14282"/>
<organism evidence="1 2">
    <name type="scientific">Puccinia striiformis</name>
    <dbReference type="NCBI Taxonomy" id="27350"/>
    <lineage>
        <taxon>Eukaryota</taxon>
        <taxon>Fungi</taxon>
        <taxon>Dikarya</taxon>
        <taxon>Basidiomycota</taxon>
        <taxon>Pucciniomycotina</taxon>
        <taxon>Pucciniomycetes</taxon>
        <taxon>Pucciniales</taxon>
        <taxon>Pucciniaceae</taxon>
        <taxon>Puccinia</taxon>
    </lineage>
</organism>
<sequence length="115" mass="12894">NKTVGSVESLLNVVVLIVKSWEDCPLSLFPSLPFLFHSLHPLVNQISICTFLLSSVYDIFRSLNLDFAPCMARLIYDFWRSLGGMYSHFSHALSLEINCSRVKETILSNGPLAMG</sequence>
<dbReference type="EMBL" id="PKSL01000219">
    <property type="protein sequence ID" value="POV98704.1"/>
    <property type="molecule type" value="Genomic_DNA"/>
</dbReference>
<comment type="caution">
    <text evidence="1">The sequence shown here is derived from an EMBL/GenBank/DDBJ whole genome shotgun (WGS) entry which is preliminary data.</text>
</comment>
<dbReference type="AlphaFoldDB" id="A0A2S4UNL2"/>